<dbReference type="RefSeq" id="YP_010751269.1">
    <property type="nucleotide sequence ID" value="NC_073367.1"/>
</dbReference>
<name>A0A6B9L6E2_9CAUD</name>
<protein>
    <submittedName>
        <fullName evidence="1">Uncharacterized protein</fullName>
    </submittedName>
</protein>
<dbReference type="GeneID" id="80004935"/>
<organism evidence="1 2">
    <name type="scientific">Microbacterium phage Terij</name>
    <dbReference type="NCBI Taxonomy" id="2686229"/>
    <lineage>
        <taxon>Viruses</taxon>
        <taxon>Duplodnaviria</taxon>
        <taxon>Heunggongvirae</taxon>
        <taxon>Uroviricota</taxon>
        <taxon>Caudoviricetes</taxon>
        <taxon>Hodgkinviridae</taxon>
        <taxon>Margaeryvirus</taxon>
        <taxon>Margaeryvirus terij</taxon>
    </lineage>
</organism>
<evidence type="ECO:0000313" key="2">
    <source>
        <dbReference type="Proteomes" id="UP000464752"/>
    </source>
</evidence>
<evidence type="ECO:0000313" key="1">
    <source>
        <dbReference type="EMBL" id="QHB37207.1"/>
    </source>
</evidence>
<reference evidence="1 2" key="1">
    <citation type="submission" date="2019-12" db="EMBL/GenBank/DDBJ databases">
        <authorList>
            <person name="Kistler A.K."/>
            <person name="Garlena R.A."/>
            <person name="Russell D.A."/>
            <person name="Pope W.H."/>
            <person name="Jacobs-Sera D."/>
            <person name="Hatfull G.F."/>
        </authorList>
    </citation>
    <scope>NUCLEOTIDE SEQUENCE [LARGE SCALE GENOMIC DNA]</scope>
</reference>
<keyword evidence="2" id="KW-1185">Reference proteome</keyword>
<sequence length="112" mass="11995">MSLYDERGRVPAARMKYKPFPKAPKGYVACRTIQRNATHTHLVALDADGSNGGRPTVCGLTRFDKRDPETHTVIEKAGLPGWGMGDSGVQGIDVEQTTCEACYAGAGRGEGL</sequence>
<dbReference type="EMBL" id="MN813684">
    <property type="protein sequence ID" value="QHB37207.1"/>
    <property type="molecule type" value="Genomic_DNA"/>
</dbReference>
<accession>A0A6B9L6E2</accession>
<dbReference type="Proteomes" id="UP000464752">
    <property type="component" value="Segment"/>
</dbReference>
<dbReference type="KEGG" id="vg:80004935"/>
<proteinExistence type="predicted"/>
<gene>
    <name evidence="1" type="primary">73</name>
    <name evidence="1" type="ORF">SEA_TERIJ_73</name>
</gene>